<dbReference type="InterPro" id="IPR003594">
    <property type="entry name" value="HATPase_dom"/>
</dbReference>
<evidence type="ECO:0000256" key="4">
    <source>
        <dbReference type="ARBA" id="ARBA00022679"/>
    </source>
</evidence>
<dbReference type="AlphaFoldDB" id="A0A9E6Y2Y4"/>
<keyword evidence="7" id="KW-0067">ATP-binding</keyword>
<feature type="transmembrane region" description="Helical" evidence="10">
    <location>
        <begin position="87"/>
        <end position="109"/>
    </location>
</feature>
<reference evidence="12" key="1">
    <citation type="journal article" date="2022" name="Int. J. Syst. Evol. Microbiol.">
        <title>Pseudomonas aegrilactucae sp. nov. and Pseudomonas morbosilactucae sp. nov., pathogens causing bacterial rot of lettuce in Japan.</title>
        <authorList>
            <person name="Sawada H."/>
            <person name="Fujikawa T."/>
            <person name="Satou M."/>
        </authorList>
    </citation>
    <scope>NUCLEOTIDE SEQUENCE</scope>
    <source>
        <strain evidence="12">0166_1</strain>
    </source>
</reference>
<dbReference type="RefSeq" id="WP_259312607.1">
    <property type="nucleotide sequence ID" value="NZ_CP087164.1"/>
</dbReference>
<dbReference type="SUPFAM" id="SSF55874">
    <property type="entry name" value="ATPase domain of HSP90 chaperone/DNA topoisomerase II/histidine kinase"/>
    <property type="match status" value="1"/>
</dbReference>
<dbReference type="SMART" id="SM00387">
    <property type="entry name" value="HATPase_c"/>
    <property type="match status" value="1"/>
</dbReference>
<feature type="compositionally biased region" description="Low complexity" evidence="9">
    <location>
        <begin position="1"/>
        <end position="22"/>
    </location>
</feature>
<evidence type="ECO:0000259" key="11">
    <source>
        <dbReference type="SMART" id="SM00387"/>
    </source>
</evidence>
<comment type="catalytic activity">
    <reaction evidence="1">
        <text>ATP + protein L-histidine = ADP + protein N-phospho-L-histidine.</text>
        <dbReference type="EC" id="2.7.13.3"/>
    </reaction>
</comment>
<dbReference type="KEGG" id="sbae:DSM104329_05017"/>
<evidence type="ECO:0000256" key="5">
    <source>
        <dbReference type="ARBA" id="ARBA00022741"/>
    </source>
</evidence>
<dbReference type="InterPro" id="IPR036890">
    <property type="entry name" value="HATPase_C_sf"/>
</dbReference>
<evidence type="ECO:0000256" key="1">
    <source>
        <dbReference type="ARBA" id="ARBA00000085"/>
    </source>
</evidence>
<proteinExistence type="predicted"/>
<organism evidence="12 13">
    <name type="scientific">Capillimicrobium parvum</name>
    <dbReference type="NCBI Taxonomy" id="2884022"/>
    <lineage>
        <taxon>Bacteria</taxon>
        <taxon>Bacillati</taxon>
        <taxon>Actinomycetota</taxon>
        <taxon>Thermoleophilia</taxon>
        <taxon>Solirubrobacterales</taxon>
        <taxon>Capillimicrobiaceae</taxon>
        <taxon>Capillimicrobium</taxon>
    </lineage>
</organism>
<keyword evidence="13" id="KW-1185">Reference proteome</keyword>
<evidence type="ECO:0000256" key="10">
    <source>
        <dbReference type="SAM" id="Phobius"/>
    </source>
</evidence>
<evidence type="ECO:0000256" key="7">
    <source>
        <dbReference type="ARBA" id="ARBA00022840"/>
    </source>
</evidence>
<dbReference type="GO" id="GO:0005524">
    <property type="term" value="F:ATP binding"/>
    <property type="evidence" value="ECO:0007669"/>
    <property type="project" value="UniProtKB-KW"/>
</dbReference>
<evidence type="ECO:0000256" key="8">
    <source>
        <dbReference type="ARBA" id="ARBA00023012"/>
    </source>
</evidence>
<keyword evidence="8" id="KW-0902">Two-component regulatory system</keyword>
<feature type="transmembrane region" description="Helical" evidence="10">
    <location>
        <begin position="115"/>
        <end position="134"/>
    </location>
</feature>
<dbReference type="Pfam" id="PF07730">
    <property type="entry name" value="HisKA_3"/>
    <property type="match status" value="1"/>
</dbReference>
<keyword evidence="5" id="KW-0547">Nucleotide-binding</keyword>
<dbReference type="GO" id="GO:0046983">
    <property type="term" value="F:protein dimerization activity"/>
    <property type="evidence" value="ECO:0007669"/>
    <property type="project" value="InterPro"/>
</dbReference>
<dbReference type="Gene3D" id="1.20.5.1930">
    <property type="match status" value="1"/>
</dbReference>
<dbReference type="InterPro" id="IPR011712">
    <property type="entry name" value="Sig_transdc_His_kin_sub3_dim/P"/>
</dbReference>
<keyword evidence="4" id="KW-0808">Transferase</keyword>
<keyword evidence="3" id="KW-0597">Phosphoprotein</keyword>
<dbReference type="EMBL" id="CP087164">
    <property type="protein sequence ID" value="UGS38587.1"/>
    <property type="molecule type" value="Genomic_DNA"/>
</dbReference>
<name>A0A9E6Y2Y4_9ACTN</name>
<dbReference type="Pfam" id="PF02518">
    <property type="entry name" value="HATPase_c"/>
    <property type="match status" value="1"/>
</dbReference>
<dbReference type="CDD" id="cd16917">
    <property type="entry name" value="HATPase_UhpB-NarQ-NarX-like"/>
    <property type="match status" value="1"/>
</dbReference>
<feature type="region of interest" description="Disordered" evidence="9">
    <location>
        <begin position="1"/>
        <end position="23"/>
    </location>
</feature>
<dbReference type="InterPro" id="IPR050482">
    <property type="entry name" value="Sensor_HK_TwoCompSys"/>
</dbReference>
<gene>
    <name evidence="12" type="ORF">DSM104329_05017</name>
</gene>
<keyword evidence="10" id="KW-1133">Transmembrane helix</keyword>
<dbReference type="Proteomes" id="UP001162834">
    <property type="component" value="Chromosome"/>
</dbReference>
<feature type="transmembrane region" description="Helical" evidence="10">
    <location>
        <begin position="31"/>
        <end position="52"/>
    </location>
</feature>
<evidence type="ECO:0000256" key="2">
    <source>
        <dbReference type="ARBA" id="ARBA00012438"/>
    </source>
</evidence>
<dbReference type="GO" id="GO:0016020">
    <property type="term" value="C:membrane"/>
    <property type="evidence" value="ECO:0007669"/>
    <property type="project" value="InterPro"/>
</dbReference>
<evidence type="ECO:0000256" key="9">
    <source>
        <dbReference type="SAM" id="MobiDB-lite"/>
    </source>
</evidence>
<dbReference type="PANTHER" id="PTHR24421">
    <property type="entry name" value="NITRATE/NITRITE SENSOR PROTEIN NARX-RELATED"/>
    <property type="match status" value="1"/>
</dbReference>
<protein>
    <recommendedName>
        <fullName evidence="2">histidine kinase</fullName>
        <ecNumber evidence="2">2.7.13.3</ecNumber>
    </recommendedName>
</protein>
<keyword evidence="10" id="KW-0812">Transmembrane</keyword>
<dbReference type="GO" id="GO:0000155">
    <property type="term" value="F:phosphorelay sensor kinase activity"/>
    <property type="evidence" value="ECO:0007669"/>
    <property type="project" value="InterPro"/>
</dbReference>
<evidence type="ECO:0000256" key="6">
    <source>
        <dbReference type="ARBA" id="ARBA00022777"/>
    </source>
</evidence>
<dbReference type="Gene3D" id="3.30.565.10">
    <property type="entry name" value="Histidine kinase-like ATPase, C-terminal domain"/>
    <property type="match status" value="1"/>
</dbReference>
<evidence type="ECO:0000313" key="13">
    <source>
        <dbReference type="Proteomes" id="UP001162834"/>
    </source>
</evidence>
<dbReference type="EC" id="2.7.13.3" evidence="2"/>
<accession>A0A9E6Y2Y4</accession>
<dbReference type="PANTHER" id="PTHR24421:SF10">
    <property type="entry name" value="NITRATE_NITRITE SENSOR PROTEIN NARQ"/>
    <property type="match status" value="1"/>
</dbReference>
<keyword evidence="6" id="KW-0418">Kinase</keyword>
<sequence length="355" mass="37212">METTAPHTAPAGSASGPGAPAPERAHAGSALSLHIAIVVFGAILLTLVWGLTGGGRFWPVWVWFAFAVTVAVHAVIRFAVRRRGLELATFLITGLAATAGGIIVAVWLLSGAHGFWPAWPLCAIAAVAGVFLLVQNHHRLPGQRQLAERVDVLERTREGALSVQAAELRRIERDLHDGAQARLVALSMLLGRAEERLKDRPDEAELVRRARDEAGAAIAELRDLARGIAPPVLADRGLAAAVDALGRRSAIPVSVDAHLDRRPIPVVETAAYFVVAESLTNAAKHAQGASARVRIAESAGMLVVEVTDDGPGGADPAGSGLTGLRQRVEALDGRLEIASPPGLGTLVRAELPCVS</sequence>
<feature type="transmembrane region" description="Helical" evidence="10">
    <location>
        <begin position="58"/>
        <end position="80"/>
    </location>
</feature>
<keyword evidence="10" id="KW-0472">Membrane</keyword>
<evidence type="ECO:0000313" key="12">
    <source>
        <dbReference type="EMBL" id="UGS38587.1"/>
    </source>
</evidence>
<feature type="domain" description="Histidine kinase/HSP90-like ATPase" evidence="11">
    <location>
        <begin position="266"/>
        <end position="355"/>
    </location>
</feature>
<evidence type="ECO:0000256" key="3">
    <source>
        <dbReference type="ARBA" id="ARBA00022553"/>
    </source>
</evidence>